<evidence type="ECO:0000313" key="3">
    <source>
        <dbReference type="Proteomes" id="UP000295277"/>
    </source>
</evidence>
<name>A0A4R1YT65_9RHOB</name>
<dbReference type="OrthoDB" id="7869483at2"/>
<proteinExistence type="predicted"/>
<dbReference type="Proteomes" id="UP000295277">
    <property type="component" value="Unassembled WGS sequence"/>
</dbReference>
<reference evidence="2 3" key="1">
    <citation type="submission" date="2019-03" db="EMBL/GenBank/DDBJ databases">
        <title>Genomic Encyclopedia of Type Strains, Phase IV (KMG-IV): sequencing the most valuable type-strain genomes for metagenomic binning, comparative biology and taxonomic classification.</title>
        <authorList>
            <person name="Goeker M."/>
        </authorList>
    </citation>
    <scope>NUCLEOTIDE SEQUENCE [LARGE SCALE GENOMIC DNA]</scope>
    <source>
        <strain evidence="2 3">DSM 21153</strain>
    </source>
</reference>
<feature type="transmembrane region" description="Helical" evidence="1">
    <location>
        <begin position="25"/>
        <end position="47"/>
    </location>
</feature>
<keyword evidence="3" id="KW-1185">Reference proteome</keyword>
<comment type="caution">
    <text evidence="2">The sequence shown here is derived from an EMBL/GenBank/DDBJ whole genome shotgun (WGS) entry which is preliminary data.</text>
</comment>
<gene>
    <name evidence="2" type="ORF">EV216_1165</name>
</gene>
<organism evidence="2 3">
    <name type="scientific">Rhodovulum steppense</name>
    <dbReference type="NCBI Taxonomy" id="540251"/>
    <lineage>
        <taxon>Bacteria</taxon>
        <taxon>Pseudomonadati</taxon>
        <taxon>Pseudomonadota</taxon>
        <taxon>Alphaproteobacteria</taxon>
        <taxon>Rhodobacterales</taxon>
        <taxon>Paracoccaceae</taxon>
        <taxon>Rhodovulum</taxon>
    </lineage>
</organism>
<feature type="transmembrane region" description="Helical" evidence="1">
    <location>
        <begin position="92"/>
        <end position="111"/>
    </location>
</feature>
<dbReference type="EMBL" id="SLVM01000016">
    <property type="protein sequence ID" value="TCM82551.1"/>
    <property type="molecule type" value="Genomic_DNA"/>
</dbReference>
<keyword evidence="1" id="KW-0812">Transmembrane</keyword>
<accession>A0A4R1YT65</accession>
<feature type="transmembrane region" description="Helical" evidence="1">
    <location>
        <begin position="68"/>
        <end position="86"/>
    </location>
</feature>
<dbReference type="AlphaFoldDB" id="A0A4R1YT65"/>
<keyword evidence="1" id="KW-0472">Membrane</keyword>
<sequence>MSPANIFYAIILAGAFLAGQSENPVWVILVIAALATVARALDPAAAVTRAAQGKTLAKALPMMVFNQIIWVNLVFLIGFGIVWALGAPVVALPLWLPILVSAVGLGGAIAVSRKG</sequence>
<evidence type="ECO:0000256" key="1">
    <source>
        <dbReference type="SAM" id="Phobius"/>
    </source>
</evidence>
<protein>
    <submittedName>
        <fullName evidence="2">Uncharacterized protein</fullName>
    </submittedName>
</protein>
<dbReference type="RefSeq" id="WP_132695616.1">
    <property type="nucleotide sequence ID" value="NZ_SLVM01000016.1"/>
</dbReference>
<keyword evidence="1" id="KW-1133">Transmembrane helix</keyword>
<evidence type="ECO:0000313" key="2">
    <source>
        <dbReference type="EMBL" id="TCM82551.1"/>
    </source>
</evidence>